<evidence type="ECO:0000313" key="5">
    <source>
        <dbReference type="Proteomes" id="UP000002586"/>
    </source>
</evidence>
<dbReference type="EMBL" id="CP000471">
    <property type="protein sequence ID" value="ABK44405.1"/>
    <property type="molecule type" value="Genomic_DNA"/>
</dbReference>
<name>A0L8W2_MAGMM</name>
<sequence>MTLMPKLPEDVQALSAQQSALTHAVEAMQNGDVGTALRVLQELCTRWPESLQGWKYLAIALDGAGQNEIAETVYEKVLSQTPWDHMLLHSYSGMLGVMGRYEQAIEVIRKAIAVTPQLEYRQHLVAMLFNGDFLDQAQMELNSLLQGACDLDVCLYYQARIQHQQGLYEQALQSYQALTTIAPRHVLGIIHKGIALKDLGDLESAVACYQWALQINPQQPEGWVNLAVTLERLNRLEEAQQALETAWNLVPNNPLLRLVKIRLYRHAQRFDDALAELEAFKRESLALIHKKELAFEEGAIFAALQETSAAMRAFARGHQLAYAALSAEQQEESFQFLMQLKDRAALIEQAQVATDGPSTEASPIFFLGFPCSGSSLLSSLLDNHLSLSSMLEKSSLAVVWEKLVQEHGLNERHMGQLTPALRALGREYYWQACGVTPNAPAQWLDSMPLNVLYLPLLVQLFPNAKSVLLVRHPYGVCLSAYMQDFQHNPTVAQFHELGTAATLYSETMDFWCQAQHRFALQPYTVRYEDLLSDATPVLQPLLAYLGQPCDDVATLGEALSLSMQHPATHHCDWQAYGPYLHAVQAPLQRWLSYWGYDA</sequence>
<gene>
    <name evidence="4" type="ordered locus">Mmc1_1897</name>
</gene>
<dbReference type="AlphaFoldDB" id="A0L8W2"/>
<dbReference type="eggNOG" id="COG0457">
    <property type="taxonomic scope" value="Bacteria"/>
</dbReference>
<evidence type="ECO:0000313" key="4">
    <source>
        <dbReference type="EMBL" id="ABK44405.1"/>
    </source>
</evidence>
<dbReference type="Pfam" id="PF13469">
    <property type="entry name" value="Sulfotransfer_3"/>
    <property type="match status" value="1"/>
</dbReference>
<dbReference type="InterPro" id="IPR027417">
    <property type="entry name" value="P-loop_NTPase"/>
</dbReference>
<dbReference type="SMART" id="SM00028">
    <property type="entry name" value="TPR"/>
    <property type="match status" value="5"/>
</dbReference>
<keyword evidence="5" id="KW-1185">Reference proteome</keyword>
<protein>
    <submittedName>
        <fullName evidence="4">Tetratricopeptide TPR_2 repeat protein</fullName>
    </submittedName>
</protein>
<dbReference type="PROSITE" id="PS50005">
    <property type="entry name" value="TPR"/>
    <property type="match status" value="2"/>
</dbReference>
<dbReference type="OrthoDB" id="9800698at2"/>
<evidence type="ECO:0000256" key="1">
    <source>
        <dbReference type="ARBA" id="ARBA00022737"/>
    </source>
</evidence>
<feature type="repeat" description="TPR" evidence="3">
    <location>
        <begin position="186"/>
        <end position="219"/>
    </location>
</feature>
<dbReference type="Pfam" id="PF13432">
    <property type="entry name" value="TPR_16"/>
    <property type="match status" value="1"/>
</dbReference>
<dbReference type="Pfam" id="PF13174">
    <property type="entry name" value="TPR_6"/>
    <property type="match status" value="1"/>
</dbReference>
<dbReference type="SUPFAM" id="SSF52540">
    <property type="entry name" value="P-loop containing nucleoside triphosphate hydrolases"/>
    <property type="match status" value="1"/>
</dbReference>
<dbReference type="PANTHER" id="PTHR44943">
    <property type="entry name" value="CELLULOSE SYNTHASE OPERON PROTEIN C"/>
    <property type="match status" value="1"/>
</dbReference>
<organism evidence="4 5">
    <name type="scientific">Magnetococcus marinus (strain ATCC BAA-1437 / JCM 17883 / MC-1)</name>
    <dbReference type="NCBI Taxonomy" id="156889"/>
    <lineage>
        <taxon>Bacteria</taxon>
        <taxon>Pseudomonadati</taxon>
        <taxon>Pseudomonadota</taxon>
        <taxon>Magnetococcia</taxon>
        <taxon>Magnetococcales</taxon>
        <taxon>Magnetococcaceae</taxon>
        <taxon>Magnetococcus</taxon>
    </lineage>
</organism>
<evidence type="ECO:0000256" key="2">
    <source>
        <dbReference type="ARBA" id="ARBA00022803"/>
    </source>
</evidence>
<keyword evidence="2 3" id="KW-0802">TPR repeat</keyword>
<dbReference type="Gene3D" id="1.25.40.10">
    <property type="entry name" value="Tetratricopeptide repeat domain"/>
    <property type="match status" value="1"/>
</dbReference>
<dbReference type="Proteomes" id="UP000002586">
    <property type="component" value="Chromosome"/>
</dbReference>
<feature type="repeat" description="TPR" evidence="3">
    <location>
        <begin position="220"/>
        <end position="253"/>
    </location>
</feature>
<dbReference type="PANTHER" id="PTHR44943:SF8">
    <property type="entry name" value="TPR REPEAT-CONTAINING PROTEIN MJ0263"/>
    <property type="match status" value="1"/>
</dbReference>
<dbReference type="InterPro" id="IPR019734">
    <property type="entry name" value="TPR_rpt"/>
</dbReference>
<dbReference type="InterPro" id="IPR011990">
    <property type="entry name" value="TPR-like_helical_dom_sf"/>
</dbReference>
<keyword evidence="1" id="KW-0677">Repeat</keyword>
<dbReference type="Pfam" id="PF13414">
    <property type="entry name" value="TPR_11"/>
    <property type="match status" value="1"/>
</dbReference>
<evidence type="ECO:0000256" key="3">
    <source>
        <dbReference type="PROSITE-ProRule" id="PRU00339"/>
    </source>
</evidence>
<dbReference type="KEGG" id="mgm:Mmc1_1897"/>
<dbReference type="STRING" id="156889.Mmc1_1897"/>
<dbReference type="RefSeq" id="WP_011713549.1">
    <property type="nucleotide sequence ID" value="NC_008576.1"/>
</dbReference>
<dbReference type="InterPro" id="IPR051685">
    <property type="entry name" value="Ycf3/AcsC/BcsC/TPR_MFPF"/>
</dbReference>
<proteinExistence type="predicted"/>
<accession>A0L8W2</accession>
<reference evidence="4 5" key="2">
    <citation type="journal article" date="2012" name="Int. J. Syst. Evol. Microbiol.">
        <title>Magnetococcus marinus gen. nov., sp. nov., a marine, magnetotactic bacterium that represents a novel lineage (Magnetococcaceae fam. nov.; Magnetococcales ord. nov.) at the base of the Alphaproteobacteria.</title>
        <authorList>
            <person name="Bazylinski D.A."/>
            <person name="Williams T.J."/>
            <person name="Lefevre C.T."/>
            <person name="Berg R.J."/>
            <person name="Zhang C.L."/>
            <person name="Bowser S.S."/>
            <person name="Dean A.J."/>
            <person name="Beveridge T.J."/>
        </authorList>
    </citation>
    <scope>NUCLEOTIDE SEQUENCE [LARGE SCALE GENOMIC DNA]</scope>
    <source>
        <strain evidence="5">ATCC BAA-1437 / JCM 17883 / MC-1</strain>
    </source>
</reference>
<dbReference type="Pfam" id="PF13181">
    <property type="entry name" value="TPR_8"/>
    <property type="match status" value="1"/>
</dbReference>
<dbReference type="Gene3D" id="3.40.50.300">
    <property type="entry name" value="P-loop containing nucleotide triphosphate hydrolases"/>
    <property type="match status" value="1"/>
</dbReference>
<dbReference type="SUPFAM" id="SSF48452">
    <property type="entry name" value="TPR-like"/>
    <property type="match status" value="1"/>
</dbReference>
<dbReference type="HOGENOM" id="CLU_017034_0_0_5"/>
<reference evidence="5" key="1">
    <citation type="journal article" date="2009" name="Appl. Environ. Microbiol.">
        <title>Complete genome sequence of the chemolithoautotrophic marine magnetotactic coccus strain MC-1.</title>
        <authorList>
            <person name="Schubbe S."/>
            <person name="Williams T.J."/>
            <person name="Xie G."/>
            <person name="Kiss H.E."/>
            <person name="Brettin T.S."/>
            <person name="Martinez D."/>
            <person name="Ross C.A."/>
            <person name="Schuler D."/>
            <person name="Cox B.L."/>
            <person name="Nealson K.H."/>
            <person name="Bazylinski D.A."/>
        </authorList>
    </citation>
    <scope>NUCLEOTIDE SEQUENCE [LARGE SCALE GENOMIC DNA]</scope>
    <source>
        <strain evidence="5">ATCC BAA-1437 / JCM 17883 / MC-1</strain>
    </source>
</reference>